<dbReference type="EMBL" id="LHPF02000007">
    <property type="protein sequence ID" value="PSC73494.1"/>
    <property type="molecule type" value="Genomic_DNA"/>
</dbReference>
<accession>A0A2P6VHC6</accession>
<proteinExistence type="predicted"/>
<protein>
    <submittedName>
        <fullName evidence="2">Uncharacterized protein</fullName>
    </submittedName>
</protein>
<keyword evidence="3" id="KW-1185">Reference proteome</keyword>
<feature type="region of interest" description="Disordered" evidence="1">
    <location>
        <begin position="37"/>
        <end position="59"/>
    </location>
</feature>
<gene>
    <name evidence="2" type="ORF">C2E20_3323</name>
</gene>
<feature type="compositionally biased region" description="Low complexity" evidence="1">
    <location>
        <begin position="42"/>
        <end position="57"/>
    </location>
</feature>
<evidence type="ECO:0000313" key="3">
    <source>
        <dbReference type="Proteomes" id="UP000239649"/>
    </source>
</evidence>
<organism evidence="2 3">
    <name type="scientific">Micractinium conductrix</name>
    <dbReference type="NCBI Taxonomy" id="554055"/>
    <lineage>
        <taxon>Eukaryota</taxon>
        <taxon>Viridiplantae</taxon>
        <taxon>Chlorophyta</taxon>
        <taxon>core chlorophytes</taxon>
        <taxon>Trebouxiophyceae</taxon>
        <taxon>Chlorellales</taxon>
        <taxon>Chlorellaceae</taxon>
        <taxon>Chlorella clade</taxon>
        <taxon>Micractinium</taxon>
    </lineage>
</organism>
<name>A0A2P6VHC6_9CHLO</name>
<dbReference type="OrthoDB" id="531635at2759"/>
<dbReference type="Proteomes" id="UP000239649">
    <property type="component" value="Unassembled WGS sequence"/>
</dbReference>
<reference evidence="2 3" key="1">
    <citation type="journal article" date="2018" name="Plant J.">
        <title>Genome sequences of Chlorella sorokiniana UTEX 1602 and Micractinium conductrix SAG 241.80: implications to maltose excretion by a green alga.</title>
        <authorList>
            <person name="Arriola M.B."/>
            <person name="Velmurugan N."/>
            <person name="Zhang Y."/>
            <person name="Plunkett M.H."/>
            <person name="Hondzo H."/>
            <person name="Barney B.M."/>
        </authorList>
    </citation>
    <scope>NUCLEOTIDE SEQUENCE [LARGE SCALE GENOMIC DNA]</scope>
    <source>
        <strain evidence="2 3">SAG 241.80</strain>
    </source>
</reference>
<evidence type="ECO:0000256" key="1">
    <source>
        <dbReference type="SAM" id="MobiDB-lite"/>
    </source>
</evidence>
<dbReference type="AlphaFoldDB" id="A0A2P6VHC6"/>
<comment type="caution">
    <text evidence="2">The sequence shown here is derived from an EMBL/GenBank/DDBJ whole genome shotgun (WGS) entry which is preliminary data.</text>
</comment>
<evidence type="ECO:0000313" key="2">
    <source>
        <dbReference type="EMBL" id="PSC73494.1"/>
    </source>
</evidence>
<sequence>MAAQAVRSRWSPRLVTAVVVICLLGIYTLALQPAGTSGGGTITPRSSSTPSGSSVGSLRERRPLVEPATFGGVRRYAIPGELDPKPWDGPPVSGVLHVFLKAMKWPDGHLRMKGFVFFEPATLPQLWLDRKLGAYSLYNPPQVYYSLRMGLRSEAEGWEREISLETAVWACERIANDTEHEACVHRTRDVLRNLPHTESPDISVDLGPTAATDLQLFVYGWPRHVSLTSLLDGALAAPPPPPPRGPPALIFALPYFSHVDPDRVARLLGWSTAYHAALGFQGAVMYVLAKHAAALRAHPGVRSLLASGRLRLVLWDEFAWLEGWRDFDLRVQNSHSVLSFWGEHVRVLVADIDEFVVPLRRGDTLPKLLSSGCLASRPPECLYIQRRNVFTHGSGKPPVNEAQLWAEPGPLPLLQYRYRSMADHHLHNNPKALVDPSRVFPVHIHYSAVCAGTDQVAASSSKKGKLRSACSKRRRCDWVPLDCVWIAHVPNMHRRRIRPGNQNISRIEPDDWLWAAAGAPA</sequence>